<dbReference type="CDD" id="cd02259">
    <property type="entry name" value="Peptidase_C39_like"/>
    <property type="match status" value="1"/>
</dbReference>
<feature type="domain" description="ABC transporter" evidence="11">
    <location>
        <begin position="480"/>
        <end position="715"/>
    </location>
</feature>
<gene>
    <name evidence="14" type="ORF">IPK02_20770</name>
</gene>
<dbReference type="InterPro" id="IPR011527">
    <property type="entry name" value="ABC1_TM_dom"/>
</dbReference>
<dbReference type="CDD" id="cd18783">
    <property type="entry name" value="ABC_6TM_PrtD_LapB_HlyB_like"/>
    <property type="match status" value="1"/>
</dbReference>
<feature type="domain" description="Peptidase C39" evidence="13">
    <location>
        <begin position="5"/>
        <end position="136"/>
    </location>
</feature>
<dbReference type="GO" id="GO:0008233">
    <property type="term" value="F:peptidase activity"/>
    <property type="evidence" value="ECO:0007669"/>
    <property type="project" value="InterPro"/>
</dbReference>
<feature type="transmembrane region" description="Helical" evidence="10">
    <location>
        <begin position="202"/>
        <end position="222"/>
    </location>
</feature>
<keyword evidence="9 10" id="KW-0472">Membrane</keyword>
<dbReference type="EMBL" id="JADJOT010000012">
    <property type="protein sequence ID" value="MBK7956180.1"/>
    <property type="molecule type" value="Genomic_DNA"/>
</dbReference>
<organism evidence="14 15">
    <name type="scientific">Candidatus Accumulibacter affinis</name>
    <dbReference type="NCBI Taxonomy" id="2954384"/>
    <lineage>
        <taxon>Bacteria</taxon>
        <taxon>Pseudomonadati</taxon>
        <taxon>Pseudomonadota</taxon>
        <taxon>Betaproteobacteria</taxon>
        <taxon>Candidatus Accumulibacter</taxon>
    </lineage>
</organism>
<name>A0A935TKS8_9PROT</name>
<evidence type="ECO:0000256" key="9">
    <source>
        <dbReference type="ARBA" id="ARBA00023136"/>
    </source>
</evidence>
<evidence type="ECO:0000256" key="8">
    <source>
        <dbReference type="ARBA" id="ARBA00023055"/>
    </source>
</evidence>
<dbReference type="GO" id="GO:0016887">
    <property type="term" value="F:ATP hydrolysis activity"/>
    <property type="evidence" value="ECO:0007669"/>
    <property type="project" value="InterPro"/>
</dbReference>
<feature type="domain" description="ABC transmembrane type-1" evidence="12">
    <location>
        <begin position="168"/>
        <end position="447"/>
    </location>
</feature>
<dbReference type="Pfam" id="PF00664">
    <property type="entry name" value="ABC_membrane"/>
    <property type="match status" value="1"/>
</dbReference>
<dbReference type="SUPFAM" id="SSF52540">
    <property type="entry name" value="P-loop containing nucleoside triphosphate hydrolases"/>
    <property type="match status" value="1"/>
</dbReference>
<keyword evidence="8" id="KW-0445">Lipid transport</keyword>
<sequence length="720" mass="79853">MTNSENNQELSALRSLVAIANHHGLSTSVEQIRRDHLQVSEQTAQPTDALIKASSSLGLNGRRDTVTWPQLCELDRTLPLIARLKNGNFVVLVGLKKTEAGTAVAILDPLAEPENVILLLDQARFEECWSGEIILLKREYALLDDKQPFGLRWFVPEMFRQQNLLRDVALAALILNFLALAVPIFMQLVIDKVLVHQGYSTLYVLTGGILLALLFEAVFSFLRQYFLLTATNRIDIRLAQKTFSHLLRLPITFFETGTAGVITRHMQQSEKIRQFLTGRLFSTILDASVLVVFLPVLFFYSFKLTLIVLAFTAVIAAVVFSLVPTFRNRLQALYTAEADRQAMLVETVQGMRTIKSLAMEPRRRRDWEERTAAAVDMHFRVGKISMTASTLMNFLERAMLITVIAVGAHQVFDQTITVGALIAFQMLSGRVVSPLVQIVSLVHEYQETALSVKMLGEIMNRPVEGLRESGGLEPEIKGRIEFEGTTFRYAPHLPPAIDRLSFNLPAGKVLGVVGRSGSGKTTLTKLLQGLYPPQEGVIRLDGTDLREIDLAHLRGSLGVVLQDNFLFRGTVRENIAASQPGASLEAIAESARISGADEFIERLSQGYDTLLEESGANLSGGQKQRLAIARALLTKPRILILDEAASALDPESEAIFLNNLGALTAGRTVIIISHRLSTLVNADAIMVMHRGGIVDAGRHDELLKRCEIYAHLWQQQTRHL</sequence>
<feature type="transmembrane region" description="Helical" evidence="10">
    <location>
        <begin position="280"/>
        <end position="300"/>
    </location>
</feature>
<evidence type="ECO:0000259" key="11">
    <source>
        <dbReference type="PROSITE" id="PS50893"/>
    </source>
</evidence>
<evidence type="ECO:0000256" key="5">
    <source>
        <dbReference type="ARBA" id="ARBA00022741"/>
    </source>
</evidence>
<reference evidence="14 15" key="1">
    <citation type="submission" date="2020-10" db="EMBL/GenBank/DDBJ databases">
        <title>Connecting structure to function with the recovery of over 1000 high-quality activated sludge metagenome-assembled genomes encoding full-length rRNA genes using long-read sequencing.</title>
        <authorList>
            <person name="Singleton C.M."/>
            <person name="Petriglieri F."/>
            <person name="Kristensen J.M."/>
            <person name="Kirkegaard R.H."/>
            <person name="Michaelsen T.Y."/>
            <person name="Andersen M.H."/>
            <person name="Karst S.M."/>
            <person name="Dueholm M.S."/>
            <person name="Nielsen P.H."/>
            <person name="Albertsen M."/>
        </authorList>
    </citation>
    <scope>NUCLEOTIDE SEQUENCE [LARGE SCALE GENOMIC DNA]</scope>
    <source>
        <strain evidence="14">Fred_18-Q3-R57-64_BAT3C.720</strain>
    </source>
</reference>
<dbReference type="Gene3D" id="3.90.70.10">
    <property type="entry name" value="Cysteine proteinases"/>
    <property type="match status" value="1"/>
</dbReference>
<evidence type="ECO:0000256" key="4">
    <source>
        <dbReference type="ARBA" id="ARBA00022692"/>
    </source>
</evidence>
<feature type="transmembrane region" description="Helical" evidence="10">
    <location>
        <begin position="168"/>
        <end position="190"/>
    </location>
</feature>
<dbReference type="Gene3D" id="3.40.50.300">
    <property type="entry name" value="P-loop containing nucleotide triphosphate hydrolases"/>
    <property type="match status" value="1"/>
</dbReference>
<evidence type="ECO:0000313" key="15">
    <source>
        <dbReference type="Proteomes" id="UP000706151"/>
    </source>
</evidence>
<keyword evidence="4 10" id="KW-0812">Transmembrane</keyword>
<dbReference type="SUPFAM" id="SSF90123">
    <property type="entry name" value="ABC transporter transmembrane region"/>
    <property type="match status" value="1"/>
</dbReference>
<comment type="caution">
    <text evidence="14">The sequence shown here is derived from an EMBL/GenBank/DDBJ whole genome shotgun (WGS) entry which is preliminary data.</text>
</comment>
<evidence type="ECO:0000256" key="7">
    <source>
        <dbReference type="ARBA" id="ARBA00022989"/>
    </source>
</evidence>
<dbReference type="PROSITE" id="PS50893">
    <property type="entry name" value="ABC_TRANSPORTER_2"/>
    <property type="match status" value="1"/>
</dbReference>
<keyword evidence="7 10" id="KW-1133">Transmembrane helix</keyword>
<dbReference type="Gene3D" id="1.20.1560.10">
    <property type="entry name" value="ABC transporter type 1, transmembrane domain"/>
    <property type="match status" value="1"/>
</dbReference>
<dbReference type="PANTHER" id="PTHR24221">
    <property type="entry name" value="ATP-BINDING CASSETTE SUB-FAMILY B"/>
    <property type="match status" value="1"/>
</dbReference>
<dbReference type="GO" id="GO:0034040">
    <property type="term" value="F:ATPase-coupled lipid transmembrane transporter activity"/>
    <property type="evidence" value="ECO:0007669"/>
    <property type="project" value="TreeGrafter"/>
</dbReference>
<dbReference type="InterPro" id="IPR017871">
    <property type="entry name" value="ABC_transporter-like_CS"/>
</dbReference>
<dbReference type="PROSITE" id="PS00211">
    <property type="entry name" value="ABC_TRANSPORTER_1"/>
    <property type="match status" value="1"/>
</dbReference>
<dbReference type="PROSITE" id="PS50929">
    <property type="entry name" value="ABC_TM1F"/>
    <property type="match status" value="1"/>
</dbReference>
<dbReference type="InterPro" id="IPR036640">
    <property type="entry name" value="ABC1_TM_sf"/>
</dbReference>
<protein>
    <submittedName>
        <fullName evidence="14">Peptidase domain-containing ABC transporter</fullName>
    </submittedName>
</protein>
<keyword evidence="6" id="KW-0067">ATP-binding</keyword>
<evidence type="ECO:0000259" key="12">
    <source>
        <dbReference type="PROSITE" id="PS50929"/>
    </source>
</evidence>
<keyword evidence="3" id="KW-1003">Cell membrane</keyword>
<proteinExistence type="predicted"/>
<dbReference type="InterPro" id="IPR003593">
    <property type="entry name" value="AAA+_ATPase"/>
</dbReference>
<evidence type="ECO:0000256" key="2">
    <source>
        <dbReference type="ARBA" id="ARBA00022448"/>
    </source>
</evidence>
<evidence type="ECO:0000313" key="14">
    <source>
        <dbReference type="EMBL" id="MBK7956180.1"/>
    </source>
</evidence>
<dbReference type="Proteomes" id="UP000706151">
    <property type="component" value="Unassembled WGS sequence"/>
</dbReference>
<dbReference type="PANTHER" id="PTHR24221:SF647">
    <property type="entry name" value="BLL6336 PROTEIN"/>
    <property type="match status" value="1"/>
</dbReference>
<dbReference type="Pfam" id="PF00005">
    <property type="entry name" value="ABC_tran"/>
    <property type="match status" value="1"/>
</dbReference>
<evidence type="ECO:0000259" key="13">
    <source>
        <dbReference type="PROSITE" id="PS50990"/>
    </source>
</evidence>
<evidence type="ECO:0000256" key="1">
    <source>
        <dbReference type="ARBA" id="ARBA00004651"/>
    </source>
</evidence>
<dbReference type="SMART" id="SM00382">
    <property type="entry name" value="AAA"/>
    <property type="match status" value="1"/>
</dbReference>
<keyword evidence="2" id="KW-0813">Transport</keyword>
<evidence type="ECO:0000256" key="3">
    <source>
        <dbReference type="ARBA" id="ARBA00022475"/>
    </source>
</evidence>
<keyword evidence="5" id="KW-0547">Nucleotide-binding</keyword>
<dbReference type="InterPro" id="IPR003439">
    <property type="entry name" value="ABC_transporter-like_ATP-bd"/>
</dbReference>
<dbReference type="InterPro" id="IPR039421">
    <property type="entry name" value="Type_1_exporter"/>
</dbReference>
<dbReference type="GO" id="GO:0006508">
    <property type="term" value="P:proteolysis"/>
    <property type="evidence" value="ECO:0007669"/>
    <property type="project" value="InterPro"/>
</dbReference>
<dbReference type="InterPro" id="IPR027417">
    <property type="entry name" value="P-loop_NTPase"/>
</dbReference>
<dbReference type="PROSITE" id="PS50990">
    <property type="entry name" value="PEPTIDASE_C39"/>
    <property type="match status" value="1"/>
</dbReference>
<evidence type="ECO:0000256" key="10">
    <source>
        <dbReference type="SAM" id="Phobius"/>
    </source>
</evidence>
<dbReference type="InterPro" id="IPR005074">
    <property type="entry name" value="Peptidase_C39"/>
</dbReference>
<dbReference type="GO" id="GO:0140359">
    <property type="term" value="F:ABC-type transporter activity"/>
    <property type="evidence" value="ECO:0007669"/>
    <property type="project" value="InterPro"/>
</dbReference>
<dbReference type="Pfam" id="PF03412">
    <property type="entry name" value="Peptidase_C39"/>
    <property type="match status" value="1"/>
</dbReference>
<accession>A0A935TKS8</accession>
<dbReference type="AlphaFoldDB" id="A0A935TKS8"/>
<comment type="subcellular location">
    <subcellularLocation>
        <location evidence="1">Cell membrane</location>
        <topology evidence="1">Multi-pass membrane protein</topology>
    </subcellularLocation>
</comment>
<dbReference type="GO" id="GO:0005524">
    <property type="term" value="F:ATP binding"/>
    <property type="evidence" value="ECO:0007669"/>
    <property type="project" value="UniProtKB-KW"/>
</dbReference>
<dbReference type="GO" id="GO:0005886">
    <property type="term" value="C:plasma membrane"/>
    <property type="evidence" value="ECO:0007669"/>
    <property type="project" value="UniProtKB-SubCell"/>
</dbReference>
<evidence type="ECO:0000256" key="6">
    <source>
        <dbReference type="ARBA" id="ARBA00022840"/>
    </source>
</evidence>
<dbReference type="FunFam" id="3.40.50.300:FF:000221">
    <property type="entry name" value="Multidrug ABC transporter ATP-binding protein"/>
    <property type="match status" value="1"/>
</dbReference>
<feature type="transmembrane region" description="Helical" evidence="10">
    <location>
        <begin position="306"/>
        <end position="326"/>
    </location>
</feature>